<feature type="transmembrane region" description="Helical" evidence="8">
    <location>
        <begin position="313"/>
        <end position="333"/>
    </location>
</feature>
<feature type="domain" description="PGG" evidence="9">
    <location>
        <begin position="149"/>
        <end position="258"/>
    </location>
</feature>
<proteinExistence type="predicted"/>
<organism evidence="10 11">
    <name type="scientific">Triticum urartu</name>
    <name type="common">Red wild einkorn</name>
    <name type="synonym">Crithodium urartu</name>
    <dbReference type="NCBI Taxonomy" id="4572"/>
    <lineage>
        <taxon>Eukaryota</taxon>
        <taxon>Viridiplantae</taxon>
        <taxon>Streptophyta</taxon>
        <taxon>Embryophyta</taxon>
        <taxon>Tracheophyta</taxon>
        <taxon>Spermatophyta</taxon>
        <taxon>Magnoliopsida</taxon>
        <taxon>Liliopsida</taxon>
        <taxon>Poales</taxon>
        <taxon>Poaceae</taxon>
        <taxon>BOP clade</taxon>
        <taxon>Pooideae</taxon>
        <taxon>Triticodae</taxon>
        <taxon>Triticeae</taxon>
        <taxon>Triticinae</taxon>
        <taxon>Triticum</taxon>
    </lineage>
</organism>
<keyword evidence="11" id="KW-1185">Reference proteome</keyword>
<evidence type="ECO:0000259" key="9">
    <source>
        <dbReference type="Pfam" id="PF13962"/>
    </source>
</evidence>
<dbReference type="PANTHER" id="PTHR24186:SF50">
    <property type="entry name" value="ANKYRIN REPEAT-CONTAINING PROTEIN ITN1-LIKE ISOFORM X1"/>
    <property type="match status" value="1"/>
</dbReference>
<feature type="transmembrane region" description="Helical" evidence="8">
    <location>
        <begin position="267"/>
        <end position="292"/>
    </location>
</feature>
<feature type="transmembrane region" description="Helical" evidence="8">
    <location>
        <begin position="157"/>
        <end position="176"/>
    </location>
</feature>
<dbReference type="Proteomes" id="UP000015106">
    <property type="component" value="Unassembled WGS sequence"/>
</dbReference>
<evidence type="ECO:0000256" key="1">
    <source>
        <dbReference type="ARBA" id="ARBA00004141"/>
    </source>
</evidence>
<evidence type="ECO:0000256" key="3">
    <source>
        <dbReference type="ARBA" id="ARBA00022737"/>
    </source>
</evidence>
<evidence type="ECO:0000313" key="11">
    <source>
        <dbReference type="Proteomes" id="UP000015106"/>
    </source>
</evidence>
<evidence type="ECO:0000256" key="8">
    <source>
        <dbReference type="SAM" id="Phobius"/>
    </source>
</evidence>
<keyword evidence="6 8" id="KW-0472">Membrane</keyword>
<reference evidence="11" key="1">
    <citation type="journal article" date="2013" name="Nature">
        <title>Draft genome of the wheat A-genome progenitor Triticum urartu.</title>
        <authorList>
            <person name="Ling H.Q."/>
            <person name="Zhao S."/>
            <person name="Liu D."/>
            <person name="Wang J."/>
            <person name="Sun H."/>
            <person name="Zhang C."/>
            <person name="Fan H."/>
            <person name="Li D."/>
            <person name="Dong L."/>
            <person name="Tao Y."/>
            <person name="Gao C."/>
            <person name="Wu H."/>
            <person name="Li Y."/>
            <person name="Cui Y."/>
            <person name="Guo X."/>
            <person name="Zheng S."/>
            <person name="Wang B."/>
            <person name="Yu K."/>
            <person name="Liang Q."/>
            <person name="Yang W."/>
            <person name="Lou X."/>
            <person name="Chen J."/>
            <person name="Feng M."/>
            <person name="Jian J."/>
            <person name="Zhang X."/>
            <person name="Luo G."/>
            <person name="Jiang Y."/>
            <person name="Liu J."/>
            <person name="Wang Z."/>
            <person name="Sha Y."/>
            <person name="Zhang B."/>
            <person name="Wu H."/>
            <person name="Tang D."/>
            <person name="Shen Q."/>
            <person name="Xue P."/>
            <person name="Zou S."/>
            <person name="Wang X."/>
            <person name="Liu X."/>
            <person name="Wang F."/>
            <person name="Yang Y."/>
            <person name="An X."/>
            <person name="Dong Z."/>
            <person name="Zhang K."/>
            <person name="Zhang X."/>
            <person name="Luo M.C."/>
            <person name="Dvorak J."/>
            <person name="Tong Y."/>
            <person name="Wang J."/>
            <person name="Yang H."/>
            <person name="Li Z."/>
            <person name="Wang D."/>
            <person name="Zhang A."/>
            <person name="Wang J."/>
        </authorList>
    </citation>
    <scope>NUCLEOTIDE SEQUENCE</scope>
    <source>
        <strain evidence="11">cv. G1812</strain>
    </source>
</reference>
<name>A0A8R7RD90_TRIUA</name>
<dbReference type="InterPro" id="IPR002110">
    <property type="entry name" value="Ankyrin_rpt"/>
</dbReference>
<evidence type="ECO:0000256" key="2">
    <source>
        <dbReference type="ARBA" id="ARBA00022692"/>
    </source>
</evidence>
<evidence type="ECO:0000313" key="10">
    <source>
        <dbReference type="EnsemblPlants" id="TuG1812S0002471600.01.T01"/>
    </source>
</evidence>
<reference evidence="10" key="2">
    <citation type="submission" date="2022-06" db="UniProtKB">
        <authorList>
            <consortium name="EnsemblPlants"/>
        </authorList>
    </citation>
    <scope>IDENTIFICATION</scope>
</reference>
<dbReference type="AlphaFoldDB" id="A0A8R7RD90"/>
<accession>A0A8R7RD90</accession>
<dbReference type="EnsemblPlants" id="TuG1812S0002471600.01.T01">
    <property type="protein sequence ID" value="TuG1812S0002471600.01.T01"/>
    <property type="gene ID" value="TuG1812S0002471600.01"/>
</dbReference>
<feature type="transmembrane region" description="Helical" evidence="8">
    <location>
        <begin position="196"/>
        <end position="219"/>
    </location>
</feature>
<dbReference type="InterPro" id="IPR036770">
    <property type="entry name" value="Ankyrin_rpt-contain_sf"/>
</dbReference>
<dbReference type="Gene3D" id="1.25.40.20">
    <property type="entry name" value="Ankyrin repeat-containing domain"/>
    <property type="match status" value="1"/>
</dbReference>
<dbReference type="Gramene" id="TuG1812S0002471600.01.T01">
    <property type="protein sequence ID" value="TuG1812S0002471600.01.T01"/>
    <property type="gene ID" value="TuG1812S0002471600.01"/>
</dbReference>
<dbReference type="Pfam" id="PF13962">
    <property type="entry name" value="PGG"/>
    <property type="match status" value="1"/>
</dbReference>
<protein>
    <recommendedName>
        <fullName evidence="9">PGG domain-containing protein</fullName>
    </recommendedName>
</protein>
<keyword evidence="5 7" id="KW-0040">ANK repeat</keyword>
<sequence length="335" mass="37269">MFLNKSPTSAGLRDSMGRTFLHVAAEKKKVRIVSFVCRNRSLSSILNMQDNDGNTALHLAIQTGSLPMFCALLGNRQIRLNLPNKKRQTALDMSQYKIPSGFFDDQNSEARIHFALKVVSARSGGCRRDHFEENYNDQLKHYEKEELAKVKDSTQTLCIAVVLIATMTFGATFALPGGYRADEHTNGGTPTLSGSYAFDAFIIASTLSFILSAMAIVGLIYSGYYSHSRKIFLLVALYFGATSVTCFTAAFALGLYMVLAPVAHKSAVTICVIIPFVVLCNKIEFLVKWVLLARSLCTRIGLIRTLVILATKILCNLLMEFWPIIFIFVWATYIR</sequence>
<evidence type="ECO:0000256" key="5">
    <source>
        <dbReference type="ARBA" id="ARBA00023043"/>
    </source>
</evidence>
<dbReference type="PROSITE" id="PS50088">
    <property type="entry name" value="ANK_REPEAT"/>
    <property type="match status" value="1"/>
</dbReference>
<evidence type="ECO:0000256" key="7">
    <source>
        <dbReference type="PROSITE-ProRule" id="PRU00023"/>
    </source>
</evidence>
<feature type="transmembrane region" description="Helical" evidence="8">
    <location>
        <begin position="231"/>
        <end position="255"/>
    </location>
</feature>
<feature type="repeat" description="ANK" evidence="7">
    <location>
        <begin position="52"/>
        <end position="85"/>
    </location>
</feature>
<evidence type="ECO:0000256" key="4">
    <source>
        <dbReference type="ARBA" id="ARBA00022989"/>
    </source>
</evidence>
<keyword evidence="2 8" id="KW-0812">Transmembrane</keyword>
<dbReference type="InterPro" id="IPR026961">
    <property type="entry name" value="PGG_dom"/>
</dbReference>
<keyword evidence="3" id="KW-0677">Repeat</keyword>
<dbReference type="SUPFAM" id="SSF48403">
    <property type="entry name" value="Ankyrin repeat"/>
    <property type="match status" value="1"/>
</dbReference>
<comment type="subcellular location">
    <subcellularLocation>
        <location evidence="1">Membrane</location>
        <topology evidence="1">Multi-pass membrane protein</topology>
    </subcellularLocation>
</comment>
<dbReference type="PANTHER" id="PTHR24186">
    <property type="entry name" value="PROTEIN PHOSPHATASE 1 REGULATORY SUBUNIT"/>
    <property type="match status" value="1"/>
</dbReference>
<dbReference type="SMART" id="SM00248">
    <property type="entry name" value="ANK"/>
    <property type="match status" value="2"/>
</dbReference>
<dbReference type="Pfam" id="PF12796">
    <property type="entry name" value="Ank_2"/>
    <property type="match status" value="1"/>
</dbReference>
<keyword evidence="4 8" id="KW-1133">Transmembrane helix</keyword>
<dbReference type="GO" id="GO:0005886">
    <property type="term" value="C:plasma membrane"/>
    <property type="evidence" value="ECO:0007669"/>
    <property type="project" value="TreeGrafter"/>
</dbReference>
<evidence type="ECO:0000256" key="6">
    <source>
        <dbReference type="ARBA" id="ARBA00023136"/>
    </source>
</evidence>